<dbReference type="CDD" id="cd01846">
    <property type="entry name" value="fatty_acyltransferase_like"/>
    <property type="match status" value="1"/>
</dbReference>
<evidence type="ECO:0008006" key="5">
    <source>
        <dbReference type="Google" id="ProtNLM"/>
    </source>
</evidence>
<dbReference type="Pfam" id="PF00657">
    <property type="entry name" value="Lipase_GDSL"/>
    <property type="match status" value="1"/>
</dbReference>
<comment type="caution">
    <text evidence="3">The sequence shown here is derived from an EMBL/GenBank/DDBJ whole genome shotgun (WGS) entry which is preliminary data.</text>
</comment>
<dbReference type="SUPFAM" id="SSF52266">
    <property type="entry name" value="SGNH hydrolase"/>
    <property type="match status" value="1"/>
</dbReference>
<dbReference type="AlphaFoldDB" id="A0AAD7UW78"/>
<dbReference type="GeneID" id="83217375"/>
<sequence length="313" mass="35766">MLPILLFCHIAVVMTTAAAVPIRRDPNTFCWQKTDTVFVFGDSYSAVGGEKGSSSTWSLFESDDAVSNNPIILNETTASGPNWSEYITGCYEGRPQDCSIHLFNMAYNGATVNSQLVKPWRPIIADFIQQVKLWKDHVVSSIQSSNAVSFIWFGINDISKSIDNDDIEDLFAKDIGDYFAQMEALYQSNIRRFVMINVPPVDRTPKFAPDKDVLIDRISKYNTMLHDNAEEFRKRHTDVVIVEIDAHQLFSNYLNNPQQIRIQDTTSYYEKEDTDSKLPIQQYFWNDNLHPTYTVHQALAQHIKSELERSSAC</sequence>
<dbReference type="Proteomes" id="UP001234581">
    <property type="component" value="Unassembled WGS sequence"/>
</dbReference>
<dbReference type="EMBL" id="JARTCD010000062">
    <property type="protein sequence ID" value="KAJ8654400.1"/>
    <property type="molecule type" value="Genomic_DNA"/>
</dbReference>
<evidence type="ECO:0000313" key="3">
    <source>
        <dbReference type="EMBL" id="KAJ8654400.1"/>
    </source>
</evidence>
<evidence type="ECO:0000256" key="1">
    <source>
        <dbReference type="ARBA" id="ARBA00022801"/>
    </source>
</evidence>
<feature type="chain" id="PRO_5042022135" description="Carbohydrate esterase family 16 protein" evidence="2">
    <location>
        <begin position="20"/>
        <end position="313"/>
    </location>
</feature>
<accession>A0AAD7UW78</accession>
<organism evidence="3 4">
    <name type="scientific">Lichtheimia ornata</name>
    <dbReference type="NCBI Taxonomy" id="688661"/>
    <lineage>
        <taxon>Eukaryota</taxon>
        <taxon>Fungi</taxon>
        <taxon>Fungi incertae sedis</taxon>
        <taxon>Mucoromycota</taxon>
        <taxon>Mucoromycotina</taxon>
        <taxon>Mucoromycetes</taxon>
        <taxon>Mucorales</taxon>
        <taxon>Lichtheimiaceae</taxon>
        <taxon>Lichtheimia</taxon>
    </lineage>
</organism>
<dbReference type="InterPro" id="IPR001087">
    <property type="entry name" value="GDSL"/>
</dbReference>
<proteinExistence type="predicted"/>
<name>A0AAD7UW78_9FUNG</name>
<reference evidence="3 4" key="1">
    <citation type="submission" date="2023-03" db="EMBL/GenBank/DDBJ databases">
        <title>Genome sequence of Lichtheimia ornata CBS 291.66.</title>
        <authorList>
            <person name="Mohabir J.T."/>
            <person name="Shea T.P."/>
            <person name="Kurbessoian T."/>
            <person name="Berby B."/>
            <person name="Fontaine J."/>
            <person name="Livny J."/>
            <person name="Gnirke A."/>
            <person name="Stajich J.E."/>
            <person name="Cuomo C.A."/>
        </authorList>
    </citation>
    <scope>NUCLEOTIDE SEQUENCE [LARGE SCALE GENOMIC DNA]</scope>
    <source>
        <strain evidence="3">CBS 291.66</strain>
    </source>
</reference>
<dbReference type="InterPro" id="IPR036514">
    <property type="entry name" value="SGNH_hydro_sf"/>
</dbReference>
<dbReference type="Gene3D" id="3.40.50.1110">
    <property type="entry name" value="SGNH hydrolase"/>
    <property type="match status" value="1"/>
</dbReference>
<dbReference type="RefSeq" id="XP_058339314.1">
    <property type="nucleotide sequence ID" value="XM_058489954.1"/>
</dbReference>
<keyword evidence="2" id="KW-0732">Signal</keyword>
<feature type="signal peptide" evidence="2">
    <location>
        <begin position="1"/>
        <end position="19"/>
    </location>
</feature>
<evidence type="ECO:0000256" key="2">
    <source>
        <dbReference type="SAM" id="SignalP"/>
    </source>
</evidence>
<dbReference type="PANTHER" id="PTHR45648:SF85">
    <property type="entry name" value="A, PUTATIVE (AFU_ORTHOLOGUE AFUA_2G10760)-RELATED"/>
    <property type="match status" value="1"/>
</dbReference>
<keyword evidence="1" id="KW-0378">Hydrolase</keyword>
<dbReference type="InterPro" id="IPR051058">
    <property type="entry name" value="GDSL_Est/Lipase"/>
</dbReference>
<keyword evidence="4" id="KW-1185">Reference proteome</keyword>
<evidence type="ECO:0000313" key="4">
    <source>
        <dbReference type="Proteomes" id="UP001234581"/>
    </source>
</evidence>
<dbReference type="PANTHER" id="PTHR45648">
    <property type="entry name" value="GDSL LIPASE/ACYLHYDROLASE FAMILY PROTEIN (AFU_ORTHOLOGUE AFUA_4G14700)"/>
    <property type="match status" value="1"/>
</dbReference>
<dbReference type="GO" id="GO:0016788">
    <property type="term" value="F:hydrolase activity, acting on ester bonds"/>
    <property type="evidence" value="ECO:0007669"/>
    <property type="project" value="InterPro"/>
</dbReference>
<protein>
    <recommendedName>
        <fullName evidence="5">Carbohydrate esterase family 16 protein</fullName>
    </recommendedName>
</protein>
<gene>
    <name evidence="3" type="ORF">O0I10_009970</name>
</gene>